<evidence type="ECO:0000313" key="7">
    <source>
        <dbReference type="Proteomes" id="UP000677054"/>
    </source>
</evidence>
<dbReference type="SMART" id="SM00225">
    <property type="entry name" value="BTB"/>
    <property type="match status" value="1"/>
</dbReference>
<dbReference type="SUPFAM" id="SSF54695">
    <property type="entry name" value="POZ domain"/>
    <property type="match status" value="1"/>
</dbReference>
<evidence type="ECO:0000313" key="6">
    <source>
        <dbReference type="EMBL" id="CAD7240345.1"/>
    </source>
</evidence>
<dbReference type="InterPro" id="IPR011043">
    <property type="entry name" value="Gal_Oxase/kelch_b-propeller"/>
</dbReference>
<keyword evidence="3" id="KW-0677">Repeat</keyword>
<dbReference type="GO" id="GO:0003779">
    <property type="term" value="F:actin binding"/>
    <property type="evidence" value="ECO:0007669"/>
    <property type="project" value="UniProtKB-KW"/>
</dbReference>
<protein>
    <recommendedName>
        <fullName evidence="1">Kelch-like protein diablo</fullName>
    </recommendedName>
</protein>
<organism evidence="6">
    <name type="scientific">Darwinula stevensoni</name>
    <dbReference type="NCBI Taxonomy" id="69355"/>
    <lineage>
        <taxon>Eukaryota</taxon>
        <taxon>Metazoa</taxon>
        <taxon>Ecdysozoa</taxon>
        <taxon>Arthropoda</taxon>
        <taxon>Crustacea</taxon>
        <taxon>Oligostraca</taxon>
        <taxon>Ostracoda</taxon>
        <taxon>Podocopa</taxon>
        <taxon>Podocopida</taxon>
        <taxon>Darwinulocopina</taxon>
        <taxon>Darwinuloidea</taxon>
        <taxon>Darwinulidae</taxon>
        <taxon>Darwinula</taxon>
    </lineage>
</organism>
<dbReference type="Gene3D" id="3.30.710.10">
    <property type="entry name" value="Potassium Channel Kv1.1, Chain A"/>
    <property type="match status" value="1"/>
</dbReference>
<dbReference type="PIRSF" id="PIRSF037037">
    <property type="entry name" value="Kelch-like_protein_gigaxonin"/>
    <property type="match status" value="1"/>
</dbReference>
<dbReference type="InterPro" id="IPR006652">
    <property type="entry name" value="Kelch_1"/>
</dbReference>
<proteinExistence type="predicted"/>
<reference evidence="6" key="1">
    <citation type="submission" date="2020-11" db="EMBL/GenBank/DDBJ databases">
        <authorList>
            <person name="Tran Van P."/>
        </authorList>
    </citation>
    <scope>NUCLEOTIDE SEQUENCE</scope>
</reference>
<dbReference type="PANTHER" id="PTHR45632:SF3">
    <property type="entry name" value="KELCH-LIKE PROTEIN 32"/>
    <property type="match status" value="1"/>
</dbReference>
<comment type="function">
    <text evidence="4">Probable substrate-specific adapter of an E3 ubiquitin-protein ligase complex which mediates the ubiquitination and subsequent proteasomal degradation of target proteins. May have a role in synapse differentiation and growth.</text>
</comment>
<name>A0A7R8X0L1_9CRUS</name>
<keyword evidence="2" id="KW-0880">Kelch repeat</keyword>
<dbReference type="Gene3D" id="1.25.40.420">
    <property type="match status" value="1"/>
</dbReference>
<dbReference type="SUPFAM" id="SSF50965">
    <property type="entry name" value="Galactose oxidase, central domain"/>
    <property type="match status" value="1"/>
</dbReference>
<evidence type="ECO:0000256" key="4">
    <source>
        <dbReference type="ARBA" id="ARBA00043912"/>
    </source>
</evidence>
<evidence type="ECO:0000256" key="1">
    <source>
        <dbReference type="ARBA" id="ARBA00013699"/>
    </source>
</evidence>
<dbReference type="Pfam" id="PF24681">
    <property type="entry name" value="Kelch_KLHDC2_KLHL20_DRC7"/>
    <property type="match status" value="1"/>
</dbReference>
<dbReference type="Pfam" id="PF07707">
    <property type="entry name" value="BACK"/>
    <property type="match status" value="1"/>
</dbReference>
<evidence type="ECO:0000256" key="3">
    <source>
        <dbReference type="ARBA" id="ARBA00022737"/>
    </source>
</evidence>
<evidence type="ECO:0000256" key="2">
    <source>
        <dbReference type="ARBA" id="ARBA00022441"/>
    </source>
</evidence>
<dbReference type="EMBL" id="LR899541">
    <property type="protein sequence ID" value="CAD7240345.1"/>
    <property type="molecule type" value="Genomic_DNA"/>
</dbReference>
<dbReference type="InterPro" id="IPR015915">
    <property type="entry name" value="Kelch-typ_b-propeller"/>
</dbReference>
<dbReference type="CDD" id="cd18186">
    <property type="entry name" value="BTB_POZ_ZBTB_KLHL-like"/>
    <property type="match status" value="1"/>
</dbReference>
<dbReference type="Pfam" id="PF00651">
    <property type="entry name" value="BTB"/>
    <property type="match status" value="1"/>
</dbReference>
<sequence length="548" mass="62697">MSSPALKTIVIEKDMGDHIGLATDISESFKTGPSWCDAVILIGDSKFYSCKGILASISPYFRKLFSADCGDVCQREIKLEGFSKIGFKAIWDYIHGTRVEVEGEEGALATFRDAHFLGIKRLCEKVSIAIKAFLEPENAIRILKIVEKSEYRELREAAVALISRRFNEVVCTQDFLSVSFETLASFLDRDELQVSSEKELYESTRKWLDHDSSRKRHLPDLLDKIRLPLLPYEYLRTVLLNDQVISGDPRSLSAITDAIDYHIPERRHGVDKAKTLPRKVISDTIWCMDNSNIFRISPDNWNLDEVTHNPLKEVSCSIAGMDNKLYVTGKGEMKIFDVEKEEWKEGPKPFEFVGWAATAVSPGSIFVCGGRNQKNEHLKSVFRLEVETREWVRLSDMRFDRRLAGACYYDSCLHVIGGIHHSKKHERLDLRTSRWEELAKLPQNRWNHAVSPQGDDLVLSGGNDLRIKGMGSGNKTEVFVYDRRRNSWREGPSMLEGRERHGLVYWNRNLYAVGGVRNSSVEVFNETKWEIVKTYDCINLQSACRMIN</sequence>
<dbReference type="InterPro" id="IPR017096">
    <property type="entry name" value="BTB-kelch_protein"/>
</dbReference>
<dbReference type="EMBL" id="CAJPEV010000024">
    <property type="protein sequence ID" value="CAG0878990.1"/>
    <property type="molecule type" value="Genomic_DNA"/>
</dbReference>
<dbReference type="PANTHER" id="PTHR45632">
    <property type="entry name" value="LD33804P"/>
    <property type="match status" value="1"/>
</dbReference>
<feature type="domain" description="BTB" evidence="5">
    <location>
        <begin position="36"/>
        <end position="103"/>
    </location>
</feature>
<dbReference type="AlphaFoldDB" id="A0A7R8X0L1"/>
<dbReference type="SMART" id="SM00612">
    <property type="entry name" value="Kelch"/>
    <property type="match status" value="3"/>
</dbReference>
<dbReference type="FunFam" id="1.25.40.420:FF:000001">
    <property type="entry name" value="Kelch-like family member 12"/>
    <property type="match status" value="1"/>
</dbReference>
<dbReference type="UniPathway" id="UPA00143"/>
<dbReference type="Proteomes" id="UP000677054">
    <property type="component" value="Unassembled WGS sequence"/>
</dbReference>
<keyword evidence="7" id="KW-1185">Reference proteome</keyword>
<dbReference type="Gene3D" id="2.120.10.80">
    <property type="entry name" value="Kelch-type beta propeller"/>
    <property type="match status" value="1"/>
</dbReference>
<dbReference type="InterPro" id="IPR011333">
    <property type="entry name" value="SKP1/BTB/POZ_sf"/>
</dbReference>
<dbReference type="InterPro" id="IPR000210">
    <property type="entry name" value="BTB/POZ_dom"/>
</dbReference>
<dbReference type="SMART" id="SM00875">
    <property type="entry name" value="BACK"/>
    <property type="match status" value="1"/>
</dbReference>
<dbReference type="PROSITE" id="PS50097">
    <property type="entry name" value="BTB"/>
    <property type="match status" value="1"/>
</dbReference>
<dbReference type="OrthoDB" id="45365at2759"/>
<evidence type="ECO:0000259" key="5">
    <source>
        <dbReference type="PROSITE" id="PS50097"/>
    </source>
</evidence>
<gene>
    <name evidence="6" type="ORF">DSTB1V02_LOCUS370</name>
</gene>
<dbReference type="InterPro" id="IPR011705">
    <property type="entry name" value="BACK"/>
</dbReference>
<dbReference type="GO" id="GO:0016567">
    <property type="term" value="P:protein ubiquitination"/>
    <property type="evidence" value="ECO:0007669"/>
    <property type="project" value="UniProtKB-UniPathway"/>
</dbReference>
<accession>A0A7R8X0L1</accession>